<keyword evidence="1" id="KW-0812">Transmembrane</keyword>
<name>A0A8J3C7N6_9PSEU</name>
<dbReference type="NCBIfam" id="TIGR02206">
    <property type="entry name" value="intg_mem_TP0381"/>
    <property type="match status" value="1"/>
</dbReference>
<keyword evidence="3" id="KW-1185">Reference proteome</keyword>
<dbReference type="Pfam" id="PF14808">
    <property type="entry name" value="TMEM164"/>
    <property type="match status" value="1"/>
</dbReference>
<feature type="transmembrane region" description="Helical" evidence="1">
    <location>
        <begin position="50"/>
        <end position="69"/>
    </location>
</feature>
<keyword evidence="1" id="KW-1133">Transmembrane helix</keyword>
<proteinExistence type="predicted"/>
<dbReference type="InterPro" id="IPR011737">
    <property type="entry name" value="CHP02206_TP0381"/>
</dbReference>
<organism evidence="2 3">
    <name type="scientific">Longimycelium tulufanense</name>
    <dbReference type="NCBI Taxonomy" id="907463"/>
    <lineage>
        <taxon>Bacteria</taxon>
        <taxon>Bacillati</taxon>
        <taxon>Actinomycetota</taxon>
        <taxon>Actinomycetes</taxon>
        <taxon>Pseudonocardiales</taxon>
        <taxon>Pseudonocardiaceae</taxon>
        <taxon>Longimycelium</taxon>
    </lineage>
</organism>
<gene>
    <name evidence="2" type="ORF">GCM10012275_22240</name>
</gene>
<evidence type="ECO:0000256" key="1">
    <source>
        <dbReference type="SAM" id="Phobius"/>
    </source>
</evidence>
<protein>
    <recommendedName>
        <fullName evidence="4">TIGR02206 family membrane protein</fullName>
    </recommendedName>
</protein>
<feature type="transmembrane region" description="Helical" evidence="1">
    <location>
        <begin position="211"/>
        <end position="233"/>
    </location>
</feature>
<feature type="transmembrane region" description="Helical" evidence="1">
    <location>
        <begin position="166"/>
        <end position="191"/>
    </location>
</feature>
<evidence type="ECO:0000313" key="2">
    <source>
        <dbReference type="EMBL" id="GGM50914.1"/>
    </source>
</evidence>
<dbReference type="EMBL" id="BMMK01000008">
    <property type="protein sequence ID" value="GGM50914.1"/>
    <property type="molecule type" value="Genomic_DNA"/>
</dbReference>
<feature type="transmembrane region" description="Helical" evidence="1">
    <location>
        <begin position="20"/>
        <end position="38"/>
    </location>
</feature>
<sequence length="246" mass="28282">MRVVHPQAVERQFALYGPSHWATLALFAVGAVVLVVLARRPATADAVRRCARGLAVFALALQLGSFVYYMLPGQWSLQESLPLQLSDLAGLVTAYALWSHRYWAFSLTYYWGLTLSTQALITPVYRGPDFPYWEFVLFWAWHLFVVWAAIYLTWGRRMRPSWRSYWIAAVVTVTWAVTVLVFNAVAGTNYGYLNAKPDTWSVLELMGDWPWYVLVESTLVLGVWAVVMTLPWTRRSRREAPRRGRE</sequence>
<accession>A0A8J3C7N6</accession>
<feature type="transmembrane region" description="Helical" evidence="1">
    <location>
        <begin position="132"/>
        <end position="154"/>
    </location>
</feature>
<comment type="caution">
    <text evidence="2">The sequence shown here is derived from an EMBL/GenBank/DDBJ whole genome shotgun (WGS) entry which is preliminary data.</text>
</comment>
<evidence type="ECO:0000313" key="3">
    <source>
        <dbReference type="Proteomes" id="UP000637578"/>
    </source>
</evidence>
<dbReference type="AlphaFoldDB" id="A0A8J3C7N6"/>
<evidence type="ECO:0008006" key="4">
    <source>
        <dbReference type="Google" id="ProtNLM"/>
    </source>
</evidence>
<reference evidence="2" key="1">
    <citation type="journal article" date="2014" name="Int. J. Syst. Evol. Microbiol.">
        <title>Complete genome sequence of Corynebacterium casei LMG S-19264T (=DSM 44701T), isolated from a smear-ripened cheese.</title>
        <authorList>
            <consortium name="US DOE Joint Genome Institute (JGI-PGF)"/>
            <person name="Walter F."/>
            <person name="Albersmeier A."/>
            <person name="Kalinowski J."/>
            <person name="Ruckert C."/>
        </authorList>
    </citation>
    <scope>NUCLEOTIDE SEQUENCE</scope>
    <source>
        <strain evidence="2">CGMCC 4.5737</strain>
    </source>
</reference>
<keyword evidence="1" id="KW-0472">Membrane</keyword>
<reference evidence="2" key="2">
    <citation type="submission" date="2020-09" db="EMBL/GenBank/DDBJ databases">
        <authorList>
            <person name="Sun Q."/>
            <person name="Zhou Y."/>
        </authorList>
    </citation>
    <scope>NUCLEOTIDE SEQUENCE</scope>
    <source>
        <strain evidence="2">CGMCC 4.5737</strain>
    </source>
</reference>
<dbReference type="Proteomes" id="UP000637578">
    <property type="component" value="Unassembled WGS sequence"/>
</dbReference>